<feature type="coiled-coil region" evidence="6">
    <location>
        <begin position="32"/>
        <end position="63"/>
    </location>
</feature>
<dbReference type="GO" id="GO:0004252">
    <property type="term" value="F:serine-type endopeptidase activity"/>
    <property type="evidence" value="ECO:0007669"/>
    <property type="project" value="UniProtKB-UniRule"/>
</dbReference>
<feature type="active site" description="Charge relay system" evidence="5">
    <location>
        <position position="186"/>
    </location>
</feature>
<evidence type="ECO:0000313" key="9">
    <source>
        <dbReference type="Proteomes" id="UP000588051"/>
    </source>
</evidence>
<feature type="active site" description="Charge relay system" evidence="5">
    <location>
        <position position="215"/>
    </location>
</feature>
<dbReference type="InterPro" id="IPR000209">
    <property type="entry name" value="Peptidase_S8/S53_dom"/>
</dbReference>
<evidence type="ECO:0000256" key="6">
    <source>
        <dbReference type="SAM" id="Coils"/>
    </source>
</evidence>
<dbReference type="PRINTS" id="PR00723">
    <property type="entry name" value="SUBTILISIN"/>
</dbReference>
<dbReference type="EMBL" id="JABXYJ010000004">
    <property type="protein sequence ID" value="NVO77967.1"/>
    <property type="molecule type" value="Genomic_DNA"/>
</dbReference>
<keyword evidence="6" id="KW-0175">Coiled coil</keyword>
<evidence type="ECO:0000313" key="8">
    <source>
        <dbReference type="EMBL" id="NVO77967.1"/>
    </source>
</evidence>
<evidence type="ECO:0000256" key="2">
    <source>
        <dbReference type="ARBA" id="ARBA00022670"/>
    </source>
</evidence>
<feature type="domain" description="Peptidase S8/S53" evidence="7">
    <location>
        <begin position="179"/>
        <end position="416"/>
    </location>
</feature>
<reference evidence="8 9" key="1">
    <citation type="submission" date="2020-06" db="EMBL/GenBank/DDBJ databases">
        <authorList>
            <person name="Qiu C."/>
            <person name="Liu Z."/>
        </authorList>
    </citation>
    <scope>NUCLEOTIDE SEQUENCE [LARGE SCALE GENOMIC DNA]</scope>
    <source>
        <strain evidence="8 9">EM 1</strain>
    </source>
</reference>
<dbReference type="Pfam" id="PF00082">
    <property type="entry name" value="Peptidase_S8"/>
    <property type="match status" value="1"/>
</dbReference>
<keyword evidence="4 5" id="KW-0720">Serine protease</keyword>
<dbReference type="Proteomes" id="UP000588051">
    <property type="component" value="Unassembled WGS sequence"/>
</dbReference>
<keyword evidence="9" id="KW-1185">Reference proteome</keyword>
<dbReference type="CDD" id="cd05561">
    <property type="entry name" value="Peptidases_S8_4"/>
    <property type="match status" value="1"/>
</dbReference>
<sequence length="430" mass="44828">MRLPPVNLPGTPNLKALDMGQLRARADSLLRADELGDSLNLAEARLANVRQLLRERHKELEADPRGEPIVRHEIVAWTPDVASLAAIRAAGFEIVRTRRFAGLEQNLLVIRVPDTVETAAALESLRALSPATVFDFNHIYLESAARAEFVTSASTTASAVVAAVPMTGDASPAKLASQEVRVGLVDGGLWARHAVFKDGVIHRHGCDGKEVPSEHGTAVASLMAGHDKHFNGVQPGATLYAADIYCGSATGGALDKIADALAWLAAEKVAVINLSIVGPPNQALETMVGALLRRGHLLVAAVGNDGPAAPPLYPASYAGVIGVSAVDAARRPLPEAARGAQVMFAAPGANMVVATPGTPPFRIVRGTSFAAPIVAAMAAAYLPLPDAQAAKKALASLIGLATAGHPPLMSKELGYGVLGEAYRVEPDSFR</sequence>
<organism evidence="8 9">
    <name type="scientific">Undibacterium oligocarboniphilum</name>
    <dbReference type="NCBI Taxonomy" id="666702"/>
    <lineage>
        <taxon>Bacteria</taxon>
        <taxon>Pseudomonadati</taxon>
        <taxon>Pseudomonadota</taxon>
        <taxon>Betaproteobacteria</taxon>
        <taxon>Burkholderiales</taxon>
        <taxon>Oxalobacteraceae</taxon>
        <taxon>Undibacterium</taxon>
    </lineage>
</organism>
<proteinExistence type="inferred from homology"/>
<dbReference type="GO" id="GO:0006508">
    <property type="term" value="P:proteolysis"/>
    <property type="evidence" value="ECO:0007669"/>
    <property type="project" value="UniProtKB-KW"/>
</dbReference>
<protein>
    <submittedName>
        <fullName evidence="8">S8 family serine peptidase</fullName>
    </submittedName>
</protein>
<feature type="active site" description="Charge relay system" evidence="5">
    <location>
        <position position="368"/>
    </location>
</feature>
<dbReference type="SUPFAM" id="SSF52743">
    <property type="entry name" value="Subtilisin-like"/>
    <property type="match status" value="1"/>
</dbReference>
<name>A0A850QG65_9BURK</name>
<dbReference type="PANTHER" id="PTHR43806:SF11">
    <property type="entry name" value="CEREVISIN-RELATED"/>
    <property type="match status" value="1"/>
</dbReference>
<dbReference type="InterPro" id="IPR023828">
    <property type="entry name" value="Peptidase_S8_Ser-AS"/>
</dbReference>
<comment type="caution">
    <text evidence="8">The sequence shown here is derived from an EMBL/GenBank/DDBJ whole genome shotgun (WGS) entry which is preliminary data.</text>
</comment>
<gene>
    <name evidence="8" type="ORF">HV832_08980</name>
</gene>
<keyword evidence="3 5" id="KW-0378">Hydrolase</keyword>
<dbReference type="Gene3D" id="3.40.50.200">
    <property type="entry name" value="Peptidase S8/S53 domain"/>
    <property type="match status" value="1"/>
</dbReference>
<accession>A0A850QG65</accession>
<dbReference type="InterPro" id="IPR022398">
    <property type="entry name" value="Peptidase_S8_His-AS"/>
</dbReference>
<dbReference type="InterPro" id="IPR036852">
    <property type="entry name" value="Peptidase_S8/S53_dom_sf"/>
</dbReference>
<keyword evidence="2 5" id="KW-0645">Protease</keyword>
<evidence type="ECO:0000256" key="5">
    <source>
        <dbReference type="PROSITE-ProRule" id="PRU01240"/>
    </source>
</evidence>
<dbReference type="PROSITE" id="PS51892">
    <property type="entry name" value="SUBTILASE"/>
    <property type="match status" value="1"/>
</dbReference>
<evidence type="ECO:0000256" key="3">
    <source>
        <dbReference type="ARBA" id="ARBA00022801"/>
    </source>
</evidence>
<dbReference type="AlphaFoldDB" id="A0A850QG65"/>
<comment type="similarity">
    <text evidence="1 5">Belongs to the peptidase S8 family.</text>
</comment>
<dbReference type="PANTHER" id="PTHR43806">
    <property type="entry name" value="PEPTIDASE S8"/>
    <property type="match status" value="1"/>
</dbReference>
<dbReference type="InterPro" id="IPR015500">
    <property type="entry name" value="Peptidase_S8_subtilisin-rel"/>
</dbReference>
<dbReference type="PROSITE" id="PS00137">
    <property type="entry name" value="SUBTILASE_HIS"/>
    <property type="match status" value="1"/>
</dbReference>
<dbReference type="PROSITE" id="PS00138">
    <property type="entry name" value="SUBTILASE_SER"/>
    <property type="match status" value="1"/>
</dbReference>
<evidence type="ECO:0000256" key="1">
    <source>
        <dbReference type="ARBA" id="ARBA00011073"/>
    </source>
</evidence>
<evidence type="ECO:0000259" key="7">
    <source>
        <dbReference type="Pfam" id="PF00082"/>
    </source>
</evidence>
<dbReference type="InterPro" id="IPR050131">
    <property type="entry name" value="Peptidase_S8_subtilisin-like"/>
</dbReference>
<evidence type="ECO:0000256" key="4">
    <source>
        <dbReference type="ARBA" id="ARBA00022825"/>
    </source>
</evidence>